<dbReference type="RefSeq" id="WP_110593744.1">
    <property type="nucleotide sequence ID" value="NZ_CP042512.1"/>
</dbReference>
<evidence type="ECO:0000313" key="1">
    <source>
        <dbReference type="EMBL" id="PYA59184.1"/>
    </source>
</evidence>
<dbReference type="EMBL" id="QJQB01000498">
    <property type="protein sequence ID" value="PYA59184.1"/>
    <property type="molecule type" value="Genomic_DNA"/>
</dbReference>
<proteinExistence type="predicted"/>
<reference evidence="2" key="1">
    <citation type="submission" date="2018-06" db="EMBL/GenBank/DDBJ databases">
        <title>Serratia marcescens genome sequencing and assembly.</title>
        <authorList>
            <person name="Martins R.C."/>
            <person name="Perdigao-Neto L.V."/>
            <person name="Costa S.F."/>
            <person name="Levin A.S.S."/>
        </authorList>
    </citation>
    <scope>NUCLEOTIDE SEQUENCE [LARGE SCALE GENOMIC DNA]</scope>
    <source>
        <strain evidence="2">1283</strain>
    </source>
</reference>
<gene>
    <name evidence="1" type="ORF">DMW51_21725</name>
</gene>
<dbReference type="Proteomes" id="UP000247823">
    <property type="component" value="Unassembled WGS sequence"/>
</dbReference>
<organism evidence="1 2">
    <name type="scientific">Serratia marcescens</name>
    <dbReference type="NCBI Taxonomy" id="615"/>
    <lineage>
        <taxon>Bacteria</taxon>
        <taxon>Pseudomonadati</taxon>
        <taxon>Pseudomonadota</taxon>
        <taxon>Gammaproteobacteria</taxon>
        <taxon>Enterobacterales</taxon>
        <taxon>Yersiniaceae</taxon>
        <taxon>Serratia</taxon>
    </lineage>
</organism>
<sequence>MRPDEFFFPHIFTYESQTFYGNKVNSKNEILITLIDETCPFDIGKLITLQQGTKERHFEILDYDVNQSLDIDGGGYPYLASLKVRALDVKPTPQPNVTSITFNGAVHAGGDFQAGSINSITKNITIEQLAKAIEESNDPEVKSLWSKLTNNASFAAIAVGVAQSLLG</sequence>
<accession>A0ABX5NAN8</accession>
<protein>
    <submittedName>
        <fullName evidence="1">Uncharacterized protein</fullName>
    </submittedName>
</protein>
<comment type="caution">
    <text evidence="1">The sequence shown here is derived from an EMBL/GenBank/DDBJ whole genome shotgun (WGS) entry which is preliminary data.</text>
</comment>
<name>A0ABX5NAN8_SERMA</name>
<reference evidence="1 2" key="2">
    <citation type="submission" date="2018-06" db="EMBL/GenBank/DDBJ databases">
        <title>Serratia marcescens genome sequencing and assembly.</title>
        <authorList>
            <person name="Martins R.C.R."/>
            <person name="Perdigao-Neto L.V."/>
            <person name="Costa S.F."/>
            <person name="Levin A.S.S."/>
        </authorList>
    </citation>
    <scope>NUCLEOTIDE SEQUENCE [LARGE SCALE GENOMIC DNA]</scope>
    <source>
        <strain evidence="1 2">1283</strain>
    </source>
</reference>
<keyword evidence="2" id="KW-1185">Reference proteome</keyword>
<evidence type="ECO:0000313" key="2">
    <source>
        <dbReference type="Proteomes" id="UP000247823"/>
    </source>
</evidence>